<comment type="caution">
    <text evidence="10">The sequence shown here is derived from an EMBL/GenBank/DDBJ whole genome shotgun (WGS) entry which is preliminary data.</text>
</comment>
<feature type="domain" description="Acyltransferase 3" evidence="9">
    <location>
        <begin position="12"/>
        <end position="325"/>
    </location>
</feature>
<dbReference type="GO" id="GO:0005886">
    <property type="term" value="C:plasma membrane"/>
    <property type="evidence" value="ECO:0007669"/>
    <property type="project" value="UniProtKB-SubCell"/>
</dbReference>
<keyword evidence="10" id="KW-0808">Transferase</keyword>
<gene>
    <name evidence="10" type="ORF">JD78_03910</name>
</gene>
<dbReference type="GO" id="GO:0016413">
    <property type="term" value="F:O-acetyltransferase activity"/>
    <property type="evidence" value="ECO:0007669"/>
    <property type="project" value="TreeGrafter"/>
</dbReference>
<protein>
    <submittedName>
        <fullName evidence="10">Fucose 4-O-acetylase-like acetyltransferase</fullName>
    </submittedName>
</protein>
<evidence type="ECO:0000313" key="11">
    <source>
        <dbReference type="Proteomes" id="UP000321490"/>
    </source>
</evidence>
<accession>A0A562IXQ2</accession>
<feature type="transmembrane region" description="Helical" evidence="8">
    <location>
        <begin position="81"/>
        <end position="99"/>
    </location>
</feature>
<keyword evidence="4 8" id="KW-0812">Transmembrane</keyword>
<feature type="transmembrane region" description="Helical" evidence="8">
    <location>
        <begin position="153"/>
        <end position="172"/>
    </location>
</feature>
<feature type="transmembrane region" description="Helical" evidence="8">
    <location>
        <begin position="127"/>
        <end position="146"/>
    </location>
</feature>
<evidence type="ECO:0000259" key="9">
    <source>
        <dbReference type="Pfam" id="PF01757"/>
    </source>
</evidence>
<feature type="transmembrane region" description="Helical" evidence="8">
    <location>
        <begin position="12"/>
        <end position="31"/>
    </location>
</feature>
<feature type="region of interest" description="Disordered" evidence="7">
    <location>
        <begin position="351"/>
        <end position="389"/>
    </location>
</feature>
<evidence type="ECO:0000256" key="7">
    <source>
        <dbReference type="SAM" id="MobiDB-lite"/>
    </source>
</evidence>
<evidence type="ECO:0000313" key="10">
    <source>
        <dbReference type="EMBL" id="TWH75354.1"/>
    </source>
</evidence>
<dbReference type="InterPro" id="IPR002656">
    <property type="entry name" value="Acyl_transf_3_dom"/>
</dbReference>
<evidence type="ECO:0000256" key="4">
    <source>
        <dbReference type="ARBA" id="ARBA00022692"/>
    </source>
</evidence>
<organism evidence="10 11">
    <name type="scientific">Modestobacter roseus</name>
    <dbReference type="NCBI Taxonomy" id="1181884"/>
    <lineage>
        <taxon>Bacteria</taxon>
        <taxon>Bacillati</taxon>
        <taxon>Actinomycetota</taxon>
        <taxon>Actinomycetes</taxon>
        <taxon>Geodermatophilales</taxon>
        <taxon>Geodermatophilaceae</taxon>
        <taxon>Modestobacter</taxon>
    </lineage>
</organism>
<name>A0A562IXQ2_9ACTN</name>
<evidence type="ECO:0000256" key="3">
    <source>
        <dbReference type="ARBA" id="ARBA00022475"/>
    </source>
</evidence>
<evidence type="ECO:0000256" key="8">
    <source>
        <dbReference type="SAM" id="Phobius"/>
    </source>
</evidence>
<dbReference type="GO" id="GO:0009246">
    <property type="term" value="P:enterobacterial common antigen biosynthetic process"/>
    <property type="evidence" value="ECO:0007669"/>
    <property type="project" value="TreeGrafter"/>
</dbReference>
<proteinExistence type="inferred from homology"/>
<feature type="transmembrane region" description="Helical" evidence="8">
    <location>
        <begin position="209"/>
        <end position="228"/>
    </location>
</feature>
<dbReference type="PANTHER" id="PTHR40074">
    <property type="entry name" value="O-ACETYLTRANSFERASE WECH"/>
    <property type="match status" value="1"/>
</dbReference>
<keyword evidence="5 8" id="KW-1133">Transmembrane helix</keyword>
<dbReference type="AlphaFoldDB" id="A0A562IXQ2"/>
<sequence length="389" mass="40673">MTPSDATPARVAAIDVARAVAVIGVVVNHSIDGMVGAGLIGDGHPLERLNAALYVFRMPALALLLGLFIPRSVARRGVAGYLAHRGAVLVWLYLLWFALQSSIESLTSDYKNLERPWGAIVRVWEPFAHLWFLPFLLVASAVLAVLQPWRGRARQVLAGGGLVLVGVLLWGWDRNVVGLTGLSLLAFAAVGSMLGLARLGGWMQRSAAGWAAAGVAAGAVFLALLQLGPVPGTLPEDVGYLTRAVSALAAAAGTLALLAVAVLLSRSAPVAAFLAAIGRRTLPVYLAHVVIVAGVRVALGAVGVDQPVVIVVVAVLAGVGLPFAAAVFADGRPWASWLFDLPEPLRRRLPRPRARQPLPAPEPNTVAAANAVAPQSGPLRAVRRVQPEN</sequence>
<reference evidence="10 11" key="1">
    <citation type="submission" date="2019-07" db="EMBL/GenBank/DDBJ databases">
        <title>R&amp;d 2014.</title>
        <authorList>
            <person name="Klenk H.-P."/>
        </authorList>
    </citation>
    <scope>NUCLEOTIDE SEQUENCE [LARGE SCALE GENOMIC DNA]</scope>
    <source>
        <strain evidence="10 11">DSM 45764</strain>
    </source>
</reference>
<feature type="transmembrane region" description="Helical" evidence="8">
    <location>
        <begin position="51"/>
        <end position="69"/>
    </location>
</feature>
<feature type="transmembrane region" description="Helical" evidence="8">
    <location>
        <begin position="178"/>
        <end position="197"/>
    </location>
</feature>
<evidence type="ECO:0000256" key="5">
    <source>
        <dbReference type="ARBA" id="ARBA00022989"/>
    </source>
</evidence>
<dbReference type="RefSeq" id="WP_166521332.1">
    <property type="nucleotide sequence ID" value="NZ_VLKF01000001.1"/>
</dbReference>
<comment type="subcellular location">
    <subcellularLocation>
        <location evidence="1">Cell membrane</location>
        <topology evidence="1">Multi-pass membrane protein</topology>
    </subcellularLocation>
</comment>
<evidence type="ECO:0000256" key="2">
    <source>
        <dbReference type="ARBA" id="ARBA00007400"/>
    </source>
</evidence>
<dbReference type="EMBL" id="VLKF01000001">
    <property type="protein sequence ID" value="TWH75354.1"/>
    <property type="molecule type" value="Genomic_DNA"/>
</dbReference>
<dbReference type="PANTHER" id="PTHR40074:SF4">
    <property type="entry name" value="INNER MEMBRANE PROTEIN YCFT"/>
    <property type="match status" value="1"/>
</dbReference>
<keyword evidence="11" id="KW-1185">Reference proteome</keyword>
<keyword evidence="3" id="KW-1003">Cell membrane</keyword>
<evidence type="ECO:0000256" key="1">
    <source>
        <dbReference type="ARBA" id="ARBA00004651"/>
    </source>
</evidence>
<keyword evidence="6 8" id="KW-0472">Membrane</keyword>
<feature type="transmembrane region" description="Helical" evidence="8">
    <location>
        <begin position="284"/>
        <end position="302"/>
    </location>
</feature>
<feature type="compositionally biased region" description="Low complexity" evidence="7">
    <location>
        <begin position="363"/>
        <end position="374"/>
    </location>
</feature>
<evidence type="ECO:0000256" key="6">
    <source>
        <dbReference type="ARBA" id="ARBA00023136"/>
    </source>
</evidence>
<dbReference type="Proteomes" id="UP000321490">
    <property type="component" value="Unassembled WGS sequence"/>
</dbReference>
<feature type="transmembrane region" description="Helical" evidence="8">
    <location>
        <begin position="308"/>
        <end position="329"/>
    </location>
</feature>
<dbReference type="Pfam" id="PF01757">
    <property type="entry name" value="Acyl_transf_3"/>
    <property type="match status" value="1"/>
</dbReference>
<feature type="transmembrane region" description="Helical" evidence="8">
    <location>
        <begin position="240"/>
        <end position="264"/>
    </location>
</feature>
<comment type="similarity">
    <text evidence="2">Belongs to the acyltransferase 3 family.</text>
</comment>